<proteinExistence type="predicted"/>
<dbReference type="EMBL" id="HBFS01008871">
    <property type="protein sequence ID" value="CAD8912857.1"/>
    <property type="molecule type" value="Transcribed_RNA"/>
</dbReference>
<gene>
    <name evidence="2" type="ORF">BSP0115_LOCUS6107</name>
</gene>
<reference evidence="2" key="1">
    <citation type="submission" date="2021-01" db="EMBL/GenBank/DDBJ databases">
        <authorList>
            <person name="Corre E."/>
            <person name="Pelletier E."/>
            <person name="Niang G."/>
            <person name="Scheremetjew M."/>
            <person name="Finn R."/>
            <person name="Kale V."/>
            <person name="Holt S."/>
            <person name="Cochrane G."/>
            <person name="Meng A."/>
            <person name="Brown T."/>
            <person name="Cohen L."/>
        </authorList>
    </citation>
    <scope>NUCLEOTIDE SEQUENCE</scope>
    <source>
        <strain evidence="2">Ms1</strain>
    </source>
</reference>
<dbReference type="InterPro" id="IPR013320">
    <property type="entry name" value="ConA-like_dom_sf"/>
</dbReference>
<dbReference type="Gene3D" id="2.60.120.200">
    <property type="match status" value="1"/>
</dbReference>
<dbReference type="CDD" id="cd00413">
    <property type="entry name" value="Glyco_hydrolase_16"/>
    <property type="match status" value="1"/>
</dbReference>
<protein>
    <recommendedName>
        <fullName evidence="1">GH16 domain-containing protein</fullName>
    </recommendedName>
</protein>
<evidence type="ECO:0000259" key="1">
    <source>
        <dbReference type="PROSITE" id="PS51762"/>
    </source>
</evidence>
<dbReference type="AlphaFoldDB" id="A0A7S1CB27"/>
<dbReference type="GO" id="GO:0005975">
    <property type="term" value="P:carbohydrate metabolic process"/>
    <property type="evidence" value="ECO:0007669"/>
    <property type="project" value="InterPro"/>
</dbReference>
<dbReference type="GO" id="GO:0004553">
    <property type="term" value="F:hydrolase activity, hydrolyzing O-glycosyl compounds"/>
    <property type="evidence" value="ECO:0007669"/>
    <property type="project" value="InterPro"/>
</dbReference>
<sequence>MAPAAASTVLYEDFTGACAPNSNFLTPVLQWGGSINGGTVPGNVACVTDSDLGKQVLQLTAHGDKFTGSGPVGVDHQLAPRDKDDEFTGWKNPGYAPACSPYCDVRRVGGAVQTHIGIRGGSIEANIKPCPIFGAATAMFTYNYTEVNCGSYLKPNVENHCPADYAAQCCLPDRQGGTPDCTINPDGKVGDVCRGSWVQNKEIDFEIPSSLETGPGSVDPTLIKFTNTRMNTVTAFPWEYTHHTLAGVDPPYESDNFNNVGFAQNDGKYHKYRVDWVPSVSAKFYVDDVLHQTVTGPKLVPDFGHLILATWFPNAWAGSPDFDTCEMRVDYVKVTSL</sequence>
<name>A0A7S1CB27_9STRA</name>
<accession>A0A7S1CB27</accession>
<feature type="domain" description="GH16" evidence="1">
    <location>
        <begin position="12"/>
        <end position="337"/>
    </location>
</feature>
<dbReference type="InterPro" id="IPR000757">
    <property type="entry name" value="Beta-glucanase-like"/>
</dbReference>
<evidence type="ECO:0000313" key="2">
    <source>
        <dbReference type="EMBL" id="CAD8912857.1"/>
    </source>
</evidence>
<dbReference type="SUPFAM" id="SSF49899">
    <property type="entry name" value="Concanavalin A-like lectins/glucanases"/>
    <property type="match status" value="1"/>
</dbReference>
<dbReference type="PROSITE" id="PS51762">
    <property type="entry name" value="GH16_2"/>
    <property type="match status" value="1"/>
</dbReference>
<organism evidence="2">
    <name type="scientific">Bicosoecida sp. CB-2014</name>
    <dbReference type="NCBI Taxonomy" id="1486930"/>
    <lineage>
        <taxon>Eukaryota</taxon>
        <taxon>Sar</taxon>
        <taxon>Stramenopiles</taxon>
        <taxon>Bigyra</taxon>
        <taxon>Opalozoa</taxon>
        <taxon>Bicosoecida</taxon>
    </lineage>
</organism>